<sequence>MPRSDGGAMTIADRREREASLPPMRWHDTQVTGIREITGRMVRDTGDHLPGHRRDRLELVGYWRAGGPIDAD</sequence>
<keyword evidence="2" id="KW-1185">Reference proteome</keyword>
<dbReference type="AlphaFoldDB" id="A0A387BI93"/>
<accession>A0A387BI93</accession>
<protein>
    <submittedName>
        <fullName evidence="1">Uncharacterized protein</fullName>
    </submittedName>
</protein>
<name>A0A387BI93_9MICO</name>
<evidence type="ECO:0000313" key="1">
    <source>
        <dbReference type="EMBL" id="AYG03775.1"/>
    </source>
</evidence>
<evidence type="ECO:0000313" key="2">
    <source>
        <dbReference type="Proteomes" id="UP000275069"/>
    </source>
</evidence>
<proteinExistence type="predicted"/>
<organism evidence="1 2">
    <name type="scientific">Gryllotalpicola protaetiae</name>
    <dbReference type="NCBI Taxonomy" id="2419771"/>
    <lineage>
        <taxon>Bacteria</taxon>
        <taxon>Bacillati</taxon>
        <taxon>Actinomycetota</taxon>
        <taxon>Actinomycetes</taxon>
        <taxon>Micrococcales</taxon>
        <taxon>Microbacteriaceae</taxon>
        <taxon>Gryllotalpicola</taxon>
    </lineage>
</organism>
<dbReference type="EMBL" id="CP032624">
    <property type="protein sequence ID" value="AYG03775.1"/>
    <property type="molecule type" value="Genomic_DNA"/>
</dbReference>
<dbReference type="KEGG" id="gry:D7I44_09655"/>
<gene>
    <name evidence="1" type="ORF">D7I44_09655</name>
</gene>
<dbReference type="Proteomes" id="UP000275069">
    <property type="component" value="Chromosome"/>
</dbReference>
<reference evidence="1 2" key="1">
    <citation type="submission" date="2018-09" db="EMBL/GenBank/DDBJ databases">
        <title>Genome sequencing of strain 2DFW10M-5.</title>
        <authorList>
            <person name="Heo J."/>
            <person name="Kim S.-J."/>
            <person name="Kwon S.-W."/>
        </authorList>
    </citation>
    <scope>NUCLEOTIDE SEQUENCE [LARGE SCALE GENOMIC DNA]</scope>
    <source>
        <strain evidence="1 2">2DFW10M-5</strain>
    </source>
</reference>